<feature type="domain" description="Aminopeptidase N-like N-terminal" evidence="14">
    <location>
        <begin position="31"/>
        <end position="194"/>
    </location>
</feature>
<dbReference type="InterPro" id="IPR045357">
    <property type="entry name" value="Aminopeptidase_N-like_N"/>
</dbReference>
<dbReference type="Gene3D" id="1.10.390.10">
    <property type="entry name" value="Neutral Protease Domain 2"/>
    <property type="match status" value="1"/>
</dbReference>
<dbReference type="Proteomes" id="UP000829517">
    <property type="component" value="Unassembled WGS sequence"/>
</dbReference>
<keyword evidence="12" id="KW-0732">Signal</keyword>
<dbReference type="InterPro" id="IPR050344">
    <property type="entry name" value="Peptidase_M1_aminopeptidases"/>
</dbReference>
<evidence type="ECO:0000256" key="9">
    <source>
        <dbReference type="ARBA" id="ARBA00022801"/>
    </source>
</evidence>
<feature type="chain" id="PRO_5045758743" description="Aminopeptidase N" evidence="12">
    <location>
        <begin position="19"/>
        <end position="696"/>
    </location>
</feature>
<evidence type="ECO:0000256" key="8">
    <source>
        <dbReference type="ARBA" id="ARBA00022723"/>
    </source>
</evidence>
<dbReference type="InterPro" id="IPR001930">
    <property type="entry name" value="Peptidase_M1"/>
</dbReference>
<organism evidence="15 16">
    <name type="scientific">Joostella atrarenae</name>
    <dbReference type="NCBI Taxonomy" id="679257"/>
    <lineage>
        <taxon>Bacteria</taxon>
        <taxon>Pseudomonadati</taxon>
        <taxon>Bacteroidota</taxon>
        <taxon>Flavobacteriia</taxon>
        <taxon>Flavobacteriales</taxon>
        <taxon>Flavobacteriaceae</taxon>
        <taxon>Joostella</taxon>
    </lineage>
</organism>
<dbReference type="InterPro" id="IPR014782">
    <property type="entry name" value="Peptidase_M1_dom"/>
</dbReference>
<sequence>MKPIFTSLLILLFSYSYAQQTQYIDIKKGTVNITIDPDAETVSGEVIYTFKVIETTDTLVVDALNMEIKSLSLNDKELAYSNTGSQLIINKTLKPRENNSLKIAYKASPKKALYFVAEDNDDQKQIWTQGQGKYTSNWLPSFDDMNEKVEFDLSITTNSLYKVMANGKLIDKKVNNNTTSTWKFDMQHPMSSYLVALAIGDYNVKEEVAKSGIPLQQYYSPEDEKYVTSTYKHSKRIFDYLEEEIGVPFPWQNYKQVPVKDFLYAGMENTSLTIFSDSYLVDSIGFVDRNYINVNAHELAHQWFGNLVTEESSTHHWLQEGFATYYALLAEREIFGEDYFYEQLYSSAKQLEVLNDNGGESLLNPKASSLTFYQRGAWAVFALRKKIGDRAFEKSVKKYLKDYAYKNANTHDFINIAAAKSQIKLEDFVEKWLVNTEFPLEEAEQLLLENETSKTLLAIDAMSKEEVVTYAQNNSKIFTSEEQSAIATHILKRLIPTSEAEKTIFLAALQSEVLKTRQTVALYMNPIPEEFKTDFEKLLSDGSYLTIEKALMKLWVSFPFVKDRAQFLDQTKGITGFRDKNVETLWLTLALITENYHQNDKKEYYDTLVSYTDPTQHYEVRQHAFQYLYQIKGFDEAALKSLIQACKHPVWQFSKFSRQLLEELLTDKDYRIVLEGIVNDLPSEEKVFLEQKLKDN</sequence>
<dbReference type="PANTHER" id="PTHR11533:SF174">
    <property type="entry name" value="PUROMYCIN-SENSITIVE AMINOPEPTIDASE-RELATED"/>
    <property type="match status" value="1"/>
</dbReference>
<dbReference type="Gene3D" id="2.60.40.1730">
    <property type="entry name" value="tricorn interacting facor f3 domain"/>
    <property type="match status" value="1"/>
</dbReference>
<evidence type="ECO:0000256" key="10">
    <source>
        <dbReference type="ARBA" id="ARBA00022833"/>
    </source>
</evidence>
<dbReference type="PRINTS" id="PR00756">
    <property type="entry name" value="ALADIPTASE"/>
</dbReference>
<evidence type="ECO:0000259" key="13">
    <source>
        <dbReference type="Pfam" id="PF01433"/>
    </source>
</evidence>
<feature type="signal peptide" evidence="12">
    <location>
        <begin position="1"/>
        <end position="18"/>
    </location>
</feature>
<reference evidence="15 16" key="1">
    <citation type="submission" date="2021-01" db="EMBL/GenBank/DDBJ databases">
        <title>Genome sequencing of Joostella atrarenae M1-2 (= KCTC 23194).</title>
        <authorList>
            <person name="Zakaria M.R."/>
            <person name="Lam M.Q."/>
            <person name="Chong C.S."/>
        </authorList>
    </citation>
    <scope>NUCLEOTIDE SEQUENCE [LARGE SCALE GENOMIC DNA]</scope>
    <source>
        <strain evidence="15 16">M1-2</strain>
    </source>
</reference>
<evidence type="ECO:0000256" key="2">
    <source>
        <dbReference type="ARBA" id="ARBA00001947"/>
    </source>
</evidence>
<keyword evidence="7" id="KW-0645">Protease</keyword>
<keyword evidence="8" id="KW-0479">Metal-binding</keyword>
<evidence type="ECO:0000256" key="4">
    <source>
        <dbReference type="ARBA" id="ARBA00012564"/>
    </source>
</evidence>
<evidence type="ECO:0000256" key="12">
    <source>
        <dbReference type="SAM" id="SignalP"/>
    </source>
</evidence>
<comment type="cofactor">
    <cofactor evidence="2">
        <name>Zn(2+)</name>
        <dbReference type="ChEBI" id="CHEBI:29105"/>
    </cofactor>
</comment>
<name>A0ABS9J107_9FLAO</name>
<evidence type="ECO:0000313" key="16">
    <source>
        <dbReference type="Proteomes" id="UP000829517"/>
    </source>
</evidence>
<dbReference type="SUPFAM" id="SSF55486">
    <property type="entry name" value="Metalloproteases ('zincins'), catalytic domain"/>
    <property type="match status" value="1"/>
</dbReference>
<dbReference type="PANTHER" id="PTHR11533">
    <property type="entry name" value="PROTEASE M1 ZINC METALLOPROTEASE"/>
    <property type="match status" value="1"/>
</dbReference>
<keyword evidence="6" id="KW-0031">Aminopeptidase</keyword>
<protein>
    <recommendedName>
        <fullName evidence="5">Aminopeptidase N</fullName>
        <ecNumber evidence="4">3.4.11.2</ecNumber>
    </recommendedName>
</protein>
<evidence type="ECO:0000256" key="7">
    <source>
        <dbReference type="ARBA" id="ARBA00022670"/>
    </source>
</evidence>
<dbReference type="SUPFAM" id="SSF63737">
    <property type="entry name" value="Leukotriene A4 hydrolase N-terminal domain"/>
    <property type="match status" value="1"/>
</dbReference>
<keyword evidence="9" id="KW-0378">Hydrolase</keyword>
<accession>A0ABS9J107</accession>
<feature type="domain" description="Peptidase M1 membrane alanine aminopeptidase" evidence="13">
    <location>
        <begin position="231"/>
        <end position="432"/>
    </location>
</feature>
<dbReference type="RefSeq" id="WP_236958070.1">
    <property type="nucleotide sequence ID" value="NZ_JAETXX010000002.1"/>
</dbReference>
<keyword evidence="16" id="KW-1185">Reference proteome</keyword>
<evidence type="ECO:0000313" key="15">
    <source>
        <dbReference type="EMBL" id="MCF8714106.1"/>
    </source>
</evidence>
<dbReference type="Pfam" id="PF01433">
    <property type="entry name" value="Peptidase_M1"/>
    <property type="match status" value="1"/>
</dbReference>
<gene>
    <name evidence="15" type="ORF">JM658_04625</name>
</gene>
<dbReference type="InterPro" id="IPR042097">
    <property type="entry name" value="Aminopeptidase_N-like_N_sf"/>
</dbReference>
<comment type="caution">
    <text evidence="15">The sequence shown here is derived from an EMBL/GenBank/DDBJ whole genome shotgun (WGS) entry which is preliminary data.</text>
</comment>
<evidence type="ECO:0000256" key="6">
    <source>
        <dbReference type="ARBA" id="ARBA00022438"/>
    </source>
</evidence>
<evidence type="ECO:0000256" key="5">
    <source>
        <dbReference type="ARBA" id="ARBA00015611"/>
    </source>
</evidence>
<evidence type="ECO:0000256" key="1">
    <source>
        <dbReference type="ARBA" id="ARBA00000098"/>
    </source>
</evidence>
<comment type="similarity">
    <text evidence="3">Belongs to the peptidase M1 family.</text>
</comment>
<dbReference type="EMBL" id="JAETXX010000002">
    <property type="protein sequence ID" value="MCF8714106.1"/>
    <property type="molecule type" value="Genomic_DNA"/>
</dbReference>
<evidence type="ECO:0000256" key="11">
    <source>
        <dbReference type="ARBA" id="ARBA00023049"/>
    </source>
</evidence>
<dbReference type="Pfam" id="PF17900">
    <property type="entry name" value="Peptidase_M1_N"/>
    <property type="match status" value="1"/>
</dbReference>
<comment type="catalytic activity">
    <reaction evidence="1">
        <text>Release of an N-terminal amino acid, Xaa-|-Yaa- from a peptide, amide or arylamide. Xaa is preferably Ala, but may be most amino acids including Pro (slow action). When a terminal hydrophobic residue is followed by a prolyl residue, the two may be released as an intact Xaa-Pro dipeptide.</text>
        <dbReference type="EC" id="3.4.11.2"/>
    </reaction>
</comment>
<proteinExistence type="inferred from homology"/>
<keyword evidence="11" id="KW-0482">Metalloprotease</keyword>
<evidence type="ECO:0000259" key="14">
    <source>
        <dbReference type="Pfam" id="PF17900"/>
    </source>
</evidence>
<dbReference type="InterPro" id="IPR027268">
    <property type="entry name" value="Peptidase_M4/M1_CTD_sf"/>
</dbReference>
<keyword evidence="10" id="KW-0862">Zinc</keyword>
<dbReference type="CDD" id="cd09603">
    <property type="entry name" value="M1_APN_like"/>
    <property type="match status" value="1"/>
</dbReference>
<evidence type="ECO:0000256" key="3">
    <source>
        <dbReference type="ARBA" id="ARBA00010136"/>
    </source>
</evidence>
<dbReference type="EC" id="3.4.11.2" evidence="4"/>